<evidence type="ECO:0000313" key="3">
    <source>
        <dbReference type="Proteomes" id="UP000324832"/>
    </source>
</evidence>
<evidence type="ECO:0000313" key="2">
    <source>
        <dbReference type="EMBL" id="VVD02105.1"/>
    </source>
</evidence>
<dbReference type="AlphaFoldDB" id="A0A5E4QWU4"/>
<dbReference type="Proteomes" id="UP000324832">
    <property type="component" value="Unassembled WGS sequence"/>
</dbReference>
<name>A0A5E4QWU4_9NEOP</name>
<reference evidence="2 3" key="1">
    <citation type="submission" date="2017-07" db="EMBL/GenBank/DDBJ databases">
        <authorList>
            <person name="Talla V."/>
            <person name="Backstrom N."/>
        </authorList>
    </citation>
    <scope>NUCLEOTIDE SEQUENCE [LARGE SCALE GENOMIC DNA]</scope>
</reference>
<accession>A0A5E4QWU4</accession>
<protein>
    <submittedName>
        <fullName evidence="2">Uncharacterized protein</fullName>
    </submittedName>
</protein>
<dbReference type="EMBL" id="FZQP02005778">
    <property type="protein sequence ID" value="VVD02105.1"/>
    <property type="molecule type" value="Genomic_DNA"/>
</dbReference>
<organism evidence="2 3">
    <name type="scientific">Leptidea sinapis</name>
    <dbReference type="NCBI Taxonomy" id="189913"/>
    <lineage>
        <taxon>Eukaryota</taxon>
        <taxon>Metazoa</taxon>
        <taxon>Ecdysozoa</taxon>
        <taxon>Arthropoda</taxon>
        <taxon>Hexapoda</taxon>
        <taxon>Insecta</taxon>
        <taxon>Pterygota</taxon>
        <taxon>Neoptera</taxon>
        <taxon>Endopterygota</taxon>
        <taxon>Lepidoptera</taxon>
        <taxon>Glossata</taxon>
        <taxon>Ditrysia</taxon>
        <taxon>Papilionoidea</taxon>
        <taxon>Pieridae</taxon>
        <taxon>Dismorphiinae</taxon>
        <taxon>Leptidea</taxon>
    </lineage>
</organism>
<keyword evidence="1" id="KW-0732">Signal</keyword>
<feature type="signal peptide" evidence="1">
    <location>
        <begin position="1"/>
        <end position="21"/>
    </location>
</feature>
<sequence length="77" mass="8018">MDFKQVIFLLVAVSLLNVTNSLDLYRVTLILTKVTDGNSDECSSGANTSANSVAASDGSAVANVGQVVNEIEVPEDS</sequence>
<evidence type="ECO:0000256" key="1">
    <source>
        <dbReference type="SAM" id="SignalP"/>
    </source>
</evidence>
<keyword evidence="3" id="KW-1185">Reference proteome</keyword>
<proteinExistence type="predicted"/>
<feature type="chain" id="PRO_5022928189" evidence="1">
    <location>
        <begin position="22"/>
        <end position="77"/>
    </location>
</feature>
<gene>
    <name evidence="2" type="ORF">LSINAPIS_LOCUS12385</name>
</gene>